<reference evidence="8 9" key="1">
    <citation type="submission" date="2022-12" db="EMBL/GenBank/DDBJ databases">
        <title>Hymenobacter canadensis sp. nov. isolated from lake water of the Cambridge Bay, Canada.</title>
        <authorList>
            <person name="Kim W.H."/>
            <person name="Lee Y.M."/>
        </authorList>
    </citation>
    <scope>NUCLEOTIDE SEQUENCE [LARGE SCALE GENOMIC DNA]</scope>
    <source>
        <strain evidence="8 9">PAMC 29467</strain>
    </source>
</reference>
<name>A0ABY7LQE7_9BACT</name>
<evidence type="ECO:0000256" key="2">
    <source>
        <dbReference type="ARBA" id="ARBA00006679"/>
    </source>
</evidence>
<dbReference type="Pfam" id="PF07681">
    <property type="entry name" value="DoxX"/>
    <property type="match status" value="1"/>
</dbReference>
<evidence type="ECO:0000256" key="1">
    <source>
        <dbReference type="ARBA" id="ARBA00004651"/>
    </source>
</evidence>
<protein>
    <submittedName>
        <fullName evidence="8">DoxX family protein</fullName>
    </submittedName>
</protein>
<accession>A0ABY7LQE7</accession>
<evidence type="ECO:0000256" key="3">
    <source>
        <dbReference type="ARBA" id="ARBA00022475"/>
    </source>
</evidence>
<comment type="similarity">
    <text evidence="2">Belongs to the DoxX family.</text>
</comment>
<keyword evidence="4 7" id="KW-0812">Transmembrane</keyword>
<evidence type="ECO:0000256" key="4">
    <source>
        <dbReference type="ARBA" id="ARBA00022692"/>
    </source>
</evidence>
<feature type="transmembrane region" description="Helical" evidence="7">
    <location>
        <begin position="117"/>
        <end position="136"/>
    </location>
</feature>
<dbReference type="RefSeq" id="WP_269559873.1">
    <property type="nucleotide sequence ID" value="NZ_CP114767.1"/>
</dbReference>
<dbReference type="EMBL" id="CP114767">
    <property type="protein sequence ID" value="WBA41814.1"/>
    <property type="molecule type" value="Genomic_DNA"/>
</dbReference>
<organism evidence="8 9">
    <name type="scientific">Hymenobacter canadensis</name>
    <dbReference type="NCBI Taxonomy" id="2999067"/>
    <lineage>
        <taxon>Bacteria</taxon>
        <taxon>Pseudomonadati</taxon>
        <taxon>Bacteroidota</taxon>
        <taxon>Cytophagia</taxon>
        <taxon>Cytophagales</taxon>
        <taxon>Hymenobacteraceae</taxon>
        <taxon>Hymenobacter</taxon>
    </lineage>
</organism>
<evidence type="ECO:0000256" key="7">
    <source>
        <dbReference type="SAM" id="Phobius"/>
    </source>
</evidence>
<dbReference type="PANTHER" id="PTHR33452:SF1">
    <property type="entry name" value="INNER MEMBRANE PROTEIN YPHA-RELATED"/>
    <property type="match status" value="1"/>
</dbReference>
<keyword evidence="5 7" id="KW-1133">Transmembrane helix</keyword>
<keyword evidence="9" id="KW-1185">Reference proteome</keyword>
<proteinExistence type="inferred from homology"/>
<evidence type="ECO:0000256" key="5">
    <source>
        <dbReference type="ARBA" id="ARBA00022989"/>
    </source>
</evidence>
<sequence length="149" mass="16391">MQLSPQYPAAPRPARTSAGNPIWLDALRLLLGVFLLIKGLSFLDHSTDVYYLLSQQQPWAGLKKASLFVSFFHIVGGLMIATGTLTRLALMCQLPILLGAVLLVNSQNGFNLANTELWTSLLVLLLCLLFMIVGPGRHSVDNKVFRQAK</sequence>
<gene>
    <name evidence="8" type="ORF">O3303_18635</name>
</gene>
<feature type="transmembrane region" description="Helical" evidence="7">
    <location>
        <begin position="62"/>
        <end position="81"/>
    </location>
</feature>
<comment type="subcellular location">
    <subcellularLocation>
        <location evidence="1">Cell membrane</location>
        <topology evidence="1">Multi-pass membrane protein</topology>
    </subcellularLocation>
</comment>
<dbReference type="PANTHER" id="PTHR33452">
    <property type="entry name" value="OXIDOREDUCTASE CATD-RELATED"/>
    <property type="match status" value="1"/>
</dbReference>
<keyword evidence="3" id="KW-1003">Cell membrane</keyword>
<feature type="transmembrane region" description="Helical" evidence="7">
    <location>
        <begin position="22"/>
        <end position="42"/>
    </location>
</feature>
<evidence type="ECO:0000313" key="8">
    <source>
        <dbReference type="EMBL" id="WBA41814.1"/>
    </source>
</evidence>
<dbReference type="InterPro" id="IPR032808">
    <property type="entry name" value="DoxX"/>
</dbReference>
<evidence type="ECO:0000256" key="6">
    <source>
        <dbReference type="ARBA" id="ARBA00023136"/>
    </source>
</evidence>
<keyword evidence="6 7" id="KW-0472">Membrane</keyword>
<dbReference type="Proteomes" id="UP001211005">
    <property type="component" value="Chromosome"/>
</dbReference>
<dbReference type="InterPro" id="IPR051907">
    <property type="entry name" value="DoxX-like_oxidoreductase"/>
</dbReference>
<evidence type="ECO:0000313" key="9">
    <source>
        <dbReference type="Proteomes" id="UP001211005"/>
    </source>
</evidence>